<evidence type="ECO:0000313" key="2">
    <source>
        <dbReference type="EMBL" id="KXJ85199.1"/>
    </source>
</evidence>
<sequence>MRTSAQPSRNGSLGKKRSALTTRAFGNLQKRHLMSLRTARALIPHRNQPSRHPASDQARRSSPQRIRVRNAVQRALAARCNHASRLVSSLESSLPRCLIGLTLQAVQAWTPSVLVPSCGHSCKVILRRRRRRRRRTTR</sequence>
<organism evidence="2 3">
    <name type="scientific">Microdochium bolleyi</name>
    <dbReference type="NCBI Taxonomy" id="196109"/>
    <lineage>
        <taxon>Eukaryota</taxon>
        <taxon>Fungi</taxon>
        <taxon>Dikarya</taxon>
        <taxon>Ascomycota</taxon>
        <taxon>Pezizomycotina</taxon>
        <taxon>Sordariomycetes</taxon>
        <taxon>Xylariomycetidae</taxon>
        <taxon>Xylariales</taxon>
        <taxon>Microdochiaceae</taxon>
        <taxon>Microdochium</taxon>
    </lineage>
</organism>
<dbReference type="AlphaFoldDB" id="A0A136IKQ6"/>
<gene>
    <name evidence="2" type="ORF">Micbo1qcDRAFT_56742</name>
</gene>
<dbReference type="EMBL" id="KQ964291">
    <property type="protein sequence ID" value="KXJ85199.1"/>
    <property type="molecule type" value="Genomic_DNA"/>
</dbReference>
<evidence type="ECO:0000256" key="1">
    <source>
        <dbReference type="SAM" id="MobiDB-lite"/>
    </source>
</evidence>
<name>A0A136IKQ6_9PEZI</name>
<protein>
    <submittedName>
        <fullName evidence="2">Uncharacterized protein</fullName>
    </submittedName>
</protein>
<feature type="region of interest" description="Disordered" evidence="1">
    <location>
        <begin position="40"/>
        <end position="66"/>
    </location>
</feature>
<accession>A0A136IKQ6</accession>
<proteinExistence type="predicted"/>
<keyword evidence="3" id="KW-1185">Reference proteome</keyword>
<dbReference type="InParanoid" id="A0A136IKQ6"/>
<evidence type="ECO:0000313" key="3">
    <source>
        <dbReference type="Proteomes" id="UP000070501"/>
    </source>
</evidence>
<dbReference type="Proteomes" id="UP000070501">
    <property type="component" value="Unassembled WGS sequence"/>
</dbReference>
<reference evidence="3" key="1">
    <citation type="submission" date="2016-02" db="EMBL/GenBank/DDBJ databases">
        <title>Draft genome sequence of Microdochium bolleyi, a fungal endophyte of beachgrass.</title>
        <authorList>
            <consortium name="DOE Joint Genome Institute"/>
            <person name="David A.S."/>
            <person name="May G."/>
            <person name="Haridas S."/>
            <person name="Lim J."/>
            <person name="Wang M."/>
            <person name="Labutti K."/>
            <person name="Lipzen A."/>
            <person name="Barry K."/>
            <person name="Grigoriev I.V."/>
        </authorList>
    </citation>
    <scope>NUCLEOTIDE SEQUENCE [LARGE SCALE GENOMIC DNA]</scope>
    <source>
        <strain evidence="3">J235TASD1</strain>
    </source>
</reference>